<feature type="region of interest" description="Disordered" evidence="1">
    <location>
        <begin position="76"/>
        <end position="118"/>
    </location>
</feature>
<name>A0AAV7M0T3_PLEWA</name>
<evidence type="ECO:0000313" key="2">
    <source>
        <dbReference type="EMBL" id="KAJ1093575.1"/>
    </source>
</evidence>
<organism evidence="2 3">
    <name type="scientific">Pleurodeles waltl</name>
    <name type="common">Iberian ribbed newt</name>
    <dbReference type="NCBI Taxonomy" id="8319"/>
    <lineage>
        <taxon>Eukaryota</taxon>
        <taxon>Metazoa</taxon>
        <taxon>Chordata</taxon>
        <taxon>Craniata</taxon>
        <taxon>Vertebrata</taxon>
        <taxon>Euteleostomi</taxon>
        <taxon>Amphibia</taxon>
        <taxon>Batrachia</taxon>
        <taxon>Caudata</taxon>
        <taxon>Salamandroidea</taxon>
        <taxon>Salamandridae</taxon>
        <taxon>Pleurodelinae</taxon>
        <taxon>Pleurodeles</taxon>
    </lineage>
</organism>
<reference evidence="2" key="1">
    <citation type="journal article" date="2022" name="bioRxiv">
        <title>Sequencing and chromosome-scale assembly of the giantPleurodeles waltlgenome.</title>
        <authorList>
            <person name="Brown T."/>
            <person name="Elewa A."/>
            <person name="Iarovenko S."/>
            <person name="Subramanian E."/>
            <person name="Araus A.J."/>
            <person name="Petzold A."/>
            <person name="Susuki M."/>
            <person name="Suzuki K.-i.T."/>
            <person name="Hayashi T."/>
            <person name="Toyoda A."/>
            <person name="Oliveira C."/>
            <person name="Osipova E."/>
            <person name="Leigh N.D."/>
            <person name="Simon A."/>
            <person name="Yun M.H."/>
        </authorList>
    </citation>
    <scope>NUCLEOTIDE SEQUENCE</scope>
    <source>
        <strain evidence="2">20211129_DDA</strain>
        <tissue evidence="2">Liver</tissue>
    </source>
</reference>
<comment type="caution">
    <text evidence="2">The sequence shown here is derived from an EMBL/GenBank/DDBJ whole genome shotgun (WGS) entry which is preliminary data.</text>
</comment>
<dbReference type="Proteomes" id="UP001066276">
    <property type="component" value="Chromosome 11"/>
</dbReference>
<gene>
    <name evidence="2" type="ORF">NDU88_006675</name>
</gene>
<keyword evidence="3" id="KW-1185">Reference proteome</keyword>
<feature type="region of interest" description="Disordered" evidence="1">
    <location>
        <begin position="1"/>
        <end position="51"/>
    </location>
</feature>
<accession>A0AAV7M0T3</accession>
<dbReference type="AlphaFoldDB" id="A0AAV7M0T3"/>
<proteinExistence type="predicted"/>
<evidence type="ECO:0000313" key="3">
    <source>
        <dbReference type="Proteomes" id="UP001066276"/>
    </source>
</evidence>
<evidence type="ECO:0000256" key="1">
    <source>
        <dbReference type="SAM" id="MobiDB-lite"/>
    </source>
</evidence>
<sequence>MHRREGGARRSAVKGAEEISSRVGSHSGGGRESREPSAARGGWGRRPHPLLFNFTDPALRRIGPCRGGELQLLSMLDGEGEGRGGGARLQTVKGPREPDQHSGPPVRPASRGPGSSRRLCPVLTWPHGWPPASSAASPGASFIRFGVRRPTRDASTNSPKPIFGSSVLGPFKETGASCPC</sequence>
<feature type="compositionally biased region" description="Low complexity" evidence="1">
    <location>
        <begin position="102"/>
        <end position="118"/>
    </location>
</feature>
<dbReference type="EMBL" id="JANPWB010000015">
    <property type="protein sequence ID" value="KAJ1093575.1"/>
    <property type="molecule type" value="Genomic_DNA"/>
</dbReference>
<protein>
    <submittedName>
        <fullName evidence="2">Uncharacterized protein</fullName>
    </submittedName>
</protein>